<evidence type="ECO:0000256" key="1">
    <source>
        <dbReference type="SAM" id="SignalP"/>
    </source>
</evidence>
<organism evidence="3 5">
    <name type="scientific">Bursaphelenchus xylophilus</name>
    <name type="common">Pinewood nematode worm</name>
    <name type="synonym">Aphelenchoides xylophilus</name>
    <dbReference type="NCBI Taxonomy" id="6326"/>
    <lineage>
        <taxon>Eukaryota</taxon>
        <taxon>Metazoa</taxon>
        <taxon>Ecdysozoa</taxon>
        <taxon>Nematoda</taxon>
        <taxon>Chromadorea</taxon>
        <taxon>Rhabditida</taxon>
        <taxon>Tylenchina</taxon>
        <taxon>Tylenchomorpha</taxon>
        <taxon>Aphelenchoidea</taxon>
        <taxon>Aphelenchoididae</taxon>
        <taxon>Bursaphelenchus</taxon>
    </lineage>
</organism>
<gene>
    <name evidence="2" type="ORF">BXYJ_LOCUS8317</name>
</gene>
<evidence type="ECO:0000313" key="2">
    <source>
        <dbReference type="EMBL" id="CAD5224984.1"/>
    </source>
</evidence>
<dbReference type="Proteomes" id="UP000095284">
    <property type="component" value="Unplaced"/>
</dbReference>
<dbReference type="SMR" id="A0A1I7RUA7"/>
<dbReference type="Gene3D" id="2.60.110.10">
    <property type="entry name" value="Thaumatin"/>
    <property type="match status" value="1"/>
</dbReference>
<dbReference type="PANTHER" id="PTHR31013:SF2">
    <property type="entry name" value="THAUMATIN-LIKE PROTEIN"/>
    <property type="match status" value="1"/>
</dbReference>
<dbReference type="OrthoDB" id="430315at2759"/>
<feature type="chain" id="PRO_5035359417" evidence="1">
    <location>
        <begin position="17"/>
        <end position="143"/>
    </location>
</feature>
<keyword evidence="4" id="KW-1185">Reference proteome</keyword>
<reference evidence="5" key="1">
    <citation type="submission" date="2016-11" db="UniProtKB">
        <authorList>
            <consortium name="WormBaseParasite"/>
        </authorList>
    </citation>
    <scope>IDENTIFICATION</scope>
</reference>
<proteinExistence type="predicted"/>
<dbReference type="SUPFAM" id="SSF49870">
    <property type="entry name" value="Osmotin, thaumatin-like protein"/>
    <property type="match status" value="1"/>
</dbReference>
<dbReference type="InterPro" id="IPR001938">
    <property type="entry name" value="Thaumatin"/>
</dbReference>
<evidence type="ECO:0000313" key="4">
    <source>
        <dbReference type="Proteomes" id="UP000659654"/>
    </source>
</evidence>
<dbReference type="AlphaFoldDB" id="A0A1I7RUA7"/>
<accession>A0A1I7RUA7</accession>
<reference evidence="2" key="2">
    <citation type="submission" date="2020-09" db="EMBL/GenBank/DDBJ databases">
        <authorList>
            <person name="Kikuchi T."/>
        </authorList>
    </citation>
    <scope>NUCLEOTIDE SEQUENCE</scope>
    <source>
        <strain evidence="2">Ka4C1</strain>
    </source>
</reference>
<dbReference type="PANTHER" id="PTHR31013">
    <property type="entry name" value="THAUMATIN FAMILY PROTEIN-RELATED"/>
    <property type="match status" value="1"/>
</dbReference>
<protein>
    <submittedName>
        <fullName evidence="2">(pine wood nematode) hypothetical protein</fullName>
    </submittedName>
</protein>
<dbReference type="Proteomes" id="UP000659654">
    <property type="component" value="Unassembled WGS sequence"/>
</dbReference>
<sequence length="143" mass="15490">MKFVLAILLLLAVVTATQLNIKNNCGNAIDVVRTENGVQPVVHCRLAPGKSCGASFGGGRGMNFKNGFGGKTLAEFSFGNRDGNDYYDLSVIVGYDVGMRLQSRDRTLNCFQPRCPDAYLFPNDNSKNHGIKTGGAFTLTFCK</sequence>
<dbReference type="WBParaSite" id="BXY_0431600.1">
    <property type="protein sequence ID" value="BXY_0431600.1"/>
    <property type="gene ID" value="BXY_0431600"/>
</dbReference>
<dbReference type="PROSITE" id="PS51367">
    <property type="entry name" value="THAUMATIN_2"/>
    <property type="match status" value="1"/>
</dbReference>
<dbReference type="EMBL" id="CAJFCV020000004">
    <property type="protein sequence ID" value="CAG9113989.1"/>
    <property type="molecule type" value="Genomic_DNA"/>
</dbReference>
<name>A0A1I7RUA7_BURXY</name>
<dbReference type="EMBL" id="CAJFDI010000004">
    <property type="protein sequence ID" value="CAD5224984.1"/>
    <property type="molecule type" value="Genomic_DNA"/>
</dbReference>
<dbReference type="InterPro" id="IPR037176">
    <property type="entry name" value="Osmotin/thaumatin-like_sf"/>
</dbReference>
<keyword evidence="1" id="KW-0732">Signal</keyword>
<evidence type="ECO:0000313" key="5">
    <source>
        <dbReference type="WBParaSite" id="BXY_0431600.1"/>
    </source>
</evidence>
<dbReference type="SMART" id="SM00205">
    <property type="entry name" value="THN"/>
    <property type="match status" value="1"/>
</dbReference>
<feature type="signal peptide" evidence="1">
    <location>
        <begin position="1"/>
        <end position="16"/>
    </location>
</feature>
<dbReference type="Proteomes" id="UP000582659">
    <property type="component" value="Unassembled WGS sequence"/>
</dbReference>
<evidence type="ECO:0000313" key="3">
    <source>
        <dbReference type="Proteomes" id="UP000095284"/>
    </source>
</evidence>